<dbReference type="Pfam" id="PF03729">
    <property type="entry name" value="DUF308"/>
    <property type="match status" value="2"/>
</dbReference>
<keyword evidence="2" id="KW-0472">Membrane</keyword>
<feature type="region of interest" description="Disordered" evidence="1">
    <location>
        <begin position="207"/>
        <end position="237"/>
    </location>
</feature>
<dbReference type="EMBL" id="JACSPY010000012">
    <property type="protein sequence ID" value="MBD8021376.1"/>
    <property type="molecule type" value="Genomic_DNA"/>
</dbReference>
<name>A0ABR8WWA3_9MICO</name>
<keyword evidence="4" id="KW-1185">Reference proteome</keyword>
<dbReference type="Proteomes" id="UP000651517">
    <property type="component" value="Unassembled WGS sequence"/>
</dbReference>
<proteinExistence type="predicted"/>
<keyword evidence="2" id="KW-1133">Transmembrane helix</keyword>
<feature type="transmembrane region" description="Helical" evidence="2">
    <location>
        <begin position="160"/>
        <end position="183"/>
    </location>
</feature>
<feature type="compositionally biased region" description="Acidic residues" evidence="1">
    <location>
        <begin position="221"/>
        <end position="237"/>
    </location>
</feature>
<accession>A0ABR8WWA3</accession>
<feature type="transmembrane region" description="Helical" evidence="2">
    <location>
        <begin position="135"/>
        <end position="154"/>
    </location>
</feature>
<evidence type="ECO:0000256" key="2">
    <source>
        <dbReference type="SAM" id="Phobius"/>
    </source>
</evidence>
<comment type="caution">
    <text evidence="3">The sequence shown here is derived from an EMBL/GenBank/DDBJ whole genome shotgun (WGS) entry which is preliminary data.</text>
</comment>
<sequence>MSHPYDDYDANPLAALQRRASRGLIIQGVLALLTGAVMFLWPGASLQVFAWLVGAWLIINGILGMASWLRARDAGRGGTMLLAGLLSLILGIIIMLLPETAVLALVAFIAFWAFLLGVLQIFGSFTFRRMGLRSWWVMLMSGIAGLAIGLVFVFNPAAGAVSLLWLVAGFMLLVGAVAIVLGVRVGRATLPTPAAGFGPAAFNRGGGFGTGGPVVQSDTVDRDDEDREDPEDPPQLR</sequence>
<dbReference type="RefSeq" id="WP_191726762.1">
    <property type="nucleotide sequence ID" value="NZ_JACSPY010000012.1"/>
</dbReference>
<dbReference type="PANTHER" id="PTHR34989:SF1">
    <property type="entry name" value="PROTEIN HDED"/>
    <property type="match status" value="1"/>
</dbReference>
<reference evidence="3 4" key="1">
    <citation type="submission" date="2020-08" db="EMBL/GenBank/DDBJ databases">
        <title>A Genomic Blueprint of the Chicken Gut Microbiome.</title>
        <authorList>
            <person name="Gilroy R."/>
            <person name="Ravi A."/>
            <person name="Getino M."/>
            <person name="Pursley I."/>
            <person name="Horton D.L."/>
            <person name="Alikhan N.-F."/>
            <person name="Baker D."/>
            <person name="Gharbi K."/>
            <person name="Hall N."/>
            <person name="Watson M."/>
            <person name="Adriaenssens E.M."/>
            <person name="Foster-Nyarko E."/>
            <person name="Jarju S."/>
            <person name="Secka A."/>
            <person name="Antonio M."/>
            <person name="Oren A."/>
            <person name="Chaudhuri R."/>
            <person name="La Ragione R.M."/>
            <person name="Hildebrand F."/>
            <person name="Pallen M.J."/>
        </authorList>
    </citation>
    <scope>NUCLEOTIDE SEQUENCE [LARGE SCALE GENOMIC DNA]</scope>
    <source>
        <strain evidence="3 4">Re57</strain>
    </source>
</reference>
<evidence type="ECO:0000256" key="1">
    <source>
        <dbReference type="SAM" id="MobiDB-lite"/>
    </source>
</evidence>
<feature type="transmembrane region" description="Helical" evidence="2">
    <location>
        <begin position="48"/>
        <end position="68"/>
    </location>
</feature>
<dbReference type="PANTHER" id="PTHR34989">
    <property type="entry name" value="PROTEIN HDED"/>
    <property type="match status" value="1"/>
</dbReference>
<gene>
    <name evidence="3" type="ORF">H9634_11360</name>
</gene>
<protein>
    <submittedName>
        <fullName evidence="3">DUF308 domain-containing protein</fullName>
    </submittedName>
</protein>
<feature type="transmembrane region" description="Helical" evidence="2">
    <location>
        <begin position="103"/>
        <end position="123"/>
    </location>
</feature>
<dbReference type="InterPro" id="IPR052712">
    <property type="entry name" value="Acid_resist_chaperone_HdeD"/>
</dbReference>
<dbReference type="InterPro" id="IPR005325">
    <property type="entry name" value="DUF308_memb"/>
</dbReference>
<feature type="transmembrane region" description="Helical" evidence="2">
    <location>
        <begin position="80"/>
        <end position="97"/>
    </location>
</feature>
<evidence type="ECO:0000313" key="3">
    <source>
        <dbReference type="EMBL" id="MBD8021376.1"/>
    </source>
</evidence>
<organism evidence="3 4">
    <name type="scientific">Brevibacterium gallinarum</name>
    <dbReference type="NCBI Taxonomy" id="2762220"/>
    <lineage>
        <taxon>Bacteria</taxon>
        <taxon>Bacillati</taxon>
        <taxon>Actinomycetota</taxon>
        <taxon>Actinomycetes</taxon>
        <taxon>Micrococcales</taxon>
        <taxon>Brevibacteriaceae</taxon>
        <taxon>Brevibacterium</taxon>
    </lineage>
</organism>
<keyword evidence="2" id="KW-0812">Transmembrane</keyword>
<feature type="transmembrane region" description="Helical" evidence="2">
    <location>
        <begin position="24"/>
        <end position="42"/>
    </location>
</feature>
<evidence type="ECO:0000313" key="4">
    <source>
        <dbReference type="Proteomes" id="UP000651517"/>
    </source>
</evidence>